<sequence>MPRYLLIVDYRPGDDDTPMDRWRPEEIKAHMNYYDVLNAALRDSGELVGGEALTEPRFGREVISDGRTAPVVTDGPFAESKEILAGYQIVEVESEDRAIEIAALVSAVPGPGGVPLRQPVTIRRVMDGADFEAMTGL</sequence>
<dbReference type="PANTHER" id="PTHR35174">
    <property type="entry name" value="BLL7171 PROTEIN-RELATED"/>
    <property type="match status" value="1"/>
</dbReference>
<dbReference type="SUPFAM" id="SSF54909">
    <property type="entry name" value="Dimeric alpha+beta barrel"/>
    <property type="match status" value="1"/>
</dbReference>
<dbReference type="Pfam" id="PF03795">
    <property type="entry name" value="YCII"/>
    <property type="match status" value="1"/>
</dbReference>
<evidence type="ECO:0000313" key="3">
    <source>
        <dbReference type="EMBL" id="GIF22028.1"/>
    </source>
</evidence>
<feature type="domain" description="YCII-related" evidence="2">
    <location>
        <begin position="4"/>
        <end position="103"/>
    </location>
</feature>
<proteinExistence type="inferred from homology"/>
<comment type="similarity">
    <text evidence="1">Belongs to the YciI family.</text>
</comment>
<evidence type="ECO:0000256" key="1">
    <source>
        <dbReference type="ARBA" id="ARBA00007689"/>
    </source>
</evidence>
<protein>
    <submittedName>
        <fullName evidence="3">Sigma associated protein</fullName>
    </submittedName>
</protein>
<dbReference type="InterPro" id="IPR011008">
    <property type="entry name" value="Dimeric_a/b-barrel"/>
</dbReference>
<dbReference type="Gene3D" id="3.30.70.1060">
    <property type="entry name" value="Dimeric alpha+beta barrel"/>
    <property type="match status" value="1"/>
</dbReference>
<dbReference type="EMBL" id="BOMY01000033">
    <property type="protein sequence ID" value="GIF22028.1"/>
    <property type="molecule type" value="Genomic_DNA"/>
</dbReference>
<name>A0A919NP02_9ACTN</name>
<accession>A0A919NP02</accession>
<dbReference type="PANTHER" id="PTHR35174:SF3">
    <property type="entry name" value="BLL7171 PROTEIN"/>
    <property type="match status" value="1"/>
</dbReference>
<reference evidence="3" key="1">
    <citation type="submission" date="2021-01" db="EMBL/GenBank/DDBJ databases">
        <title>Whole genome shotgun sequence of Actinoplanes tereljensis NBRC 105297.</title>
        <authorList>
            <person name="Komaki H."/>
            <person name="Tamura T."/>
        </authorList>
    </citation>
    <scope>NUCLEOTIDE SEQUENCE</scope>
    <source>
        <strain evidence="3">NBRC 105297</strain>
    </source>
</reference>
<evidence type="ECO:0000259" key="2">
    <source>
        <dbReference type="Pfam" id="PF03795"/>
    </source>
</evidence>
<keyword evidence="4" id="KW-1185">Reference proteome</keyword>
<dbReference type="RefSeq" id="WP_239147632.1">
    <property type="nucleotide sequence ID" value="NZ_BOMY01000033.1"/>
</dbReference>
<comment type="caution">
    <text evidence="3">The sequence shown here is derived from an EMBL/GenBank/DDBJ whole genome shotgun (WGS) entry which is preliminary data.</text>
</comment>
<evidence type="ECO:0000313" key="4">
    <source>
        <dbReference type="Proteomes" id="UP000623608"/>
    </source>
</evidence>
<dbReference type="InterPro" id="IPR005545">
    <property type="entry name" value="YCII"/>
</dbReference>
<dbReference type="Proteomes" id="UP000623608">
    <property type="component" value="Unassembled WGS sequence"/>
</dbReference>
<dbReference type="AlphaFoldDB" id="A0A919NP02"/>
<organism evidence="3 4">
    <name type="scientific">Paractinoplanes tereljensis</name>
    <dbReference type="NCBI Taxonomy" id="571912"/>
    <lineage>
        <taxon>Bacteria</taxon>
        <taxon>Bacillati</taxon>
        <taxon>Actinomycetota</taxon>
        <taxon>Actinomycetes</taxon>
        <taxon>Micromonosporales</taxon>
        <taxon>Micromonosporaceae</taxon>
        <taxon>Paractinoplanes</taxon>
    </lineage>
</organism>
<gene>
    <name evidence="3" type="ORF">Ate02nite_47580</name>
</gene>